<accession>A0A4C1V098</accession>
<keyword evidence="2" id="KW-1185">Reference proteome</keyword>
<evidence type="ECO:0000313" key="2">
    <source>
        <dbReference type="Proteomes" id="UP000299102"/>
    </source>
</evidence>
<name>A0A4C1V098_EUMVA</name>
<dbReference type="EMBL" id="BGZK01000249">
    <property type="protein sequence ID" value="GBP31687.1"/>
    <property type="molecule type" value="Genomic_DNA"/>
</dbReference>
<organism evidence="1 2">
    <name type="scientific">Eumeta variegata</name>
    <name type="common">Bagworm moth</name>
    <name type="synonym">Eumeta japonica</name>
    <dbReference type="NCBI Taxonomy" id="151549"/>
    <lineage>
        <taxon>Eukaryota</taxon>
        <taxon>Metazoa</taxon>
        <taxon>Ecdysozoa</taxon>
        <taxon>Arthropoda</taxon>
        <taxon>Hexapoda</taxon>
        <taxon>Insecta</taxon>
        <taxon>Pterygota</taxon>
        <taxon>Neoptera</taxon>
        <taxon>Endopterygota</taxon>
        <taxon>Lepidoptera</taxon>
        <taxon>Glossata</taxon>
        <taxon>Ditrysia</taxon>
        <taxon>Tineoidea</taxon>
        <taxon>Psychidae</taxon>
        <taxon>Oiketicinae</taxon>
        <taxon>Eumeta</taxon>
    </lineage>
</organism>
<dbReference type="AlphaFoldDB" id="A0A4C1V098"/>
<reference evidence="1 2" key="1">
    <citation type="journal article" date="2019" name="Commun. Biol.">
        <title>The bagworm genome reveals a unique fibroin gene that provides high tensile strength.</title>
        <authorList>
            <person name="Kono N."/>
            <person name="Nakamura H."/>
            <person name="Ohtoshi R."/>
            <person name="Tomita M."/>
            <person name="Numata K."/>
            <person name="Arakawa K."/>
        </authorList>
    </citation>
    <scope>NUCLEOTIDE SEQUENCE [LARGE SCALE GENOMIC DNA]</scope>
</reference>
<comment type="caution">
    <text evidence="1">The sequence shown here is derived from an EMBL/GenBank/DDBJ whole genome shotgun (WGS) entry which is preliminary data.</text>
</comment>
<protein>
    <submittedName>
        <fullName evidence="1">Uncharacterized protein</fullName>
    </submittedName>
</protein>
<evidence type="ECO:0000313" key="1">
    <source>
        <dbReference type="EMBL" id="GBP31687.1"/>
    </source>
</evidence>
<gene>
    <name evidence="1" type="ORF">EVAR_84133_1</name>
</gene>
<proteinExistence type="predicted"/>
<sequence>MKHRRPKSVRAPKSVLFHAHDNGGSRVAAAPIISAVFRRDAICRHVPARLACVAFAEGRDLLNKQNLLRCETLVTNEDGVLYIIVRFVGAGLRPPQEMSVFVSRREVRRRDLCTPRRMMEGLCRRYESVLCQSHMH</sequence>
<dbReference type="Proteomes" id="UP000299102">
    <property type="component" value="Unassembled WGS sequence"/>
</dbReference>